<reference evidence="1" key="1">
    <citation type="submission" date="2019-08" db="EMBL/GenBank/DDBJ databases">
        <authorList>
            <person name="Kucharzyk K."/>
            <person name="Murdoch R.W."/>
            <person name="Higgins S."/>
            <person name="Loffler F."/>
        </authorList>
    </citation>
    <scope>NUCLEOTIDE SEQUENCE</scope>
</reference>
<comment type="caution">
    <text evidence="1">The sequence shown here is derived from an EMBL/GenBank/DDBJ whole genome shotgun (WGS) entry which is preliminary data.</text>
</comment>
<name>A0A645HW50_9ZZZZ</name>
<gene>
    <name evidence="1" type="ORF">SDC9_187941</name>
</gene>
<protein>
    <submittedName>
        <fullName evidence="1">Uncharacterized protein</fullName>
    </submittedName>
</protein>
<organism evidence="1">
    <name type="scientific">bioreactor metagenome</name>
    <dbReference type="NCBI Taxonomy" id="1076179"/>
    <lineage>
        <taxon>unclassified sequences</taxon>
        <taxon>metagenomes</taxon>
        <taxon>ecological metagenomes</taxon>
    </lineage>
</organism>
<proteinExistence type="predicted"/>
<sequence>MRGQHLAVGIDIHVCAARLFQQLLQVDQIVTRNEDCGVVANADVHLRDLRCAVARGVRRVQQRHGLHAIGTRLEHERGERIRRQRIVQRRR</sequence>
<accession>A0A645HW50</accession>
<evidence type="ECO:0000313" key="1">
    <source>
        <dbReference type="EMBL" id="MPN40404.1"/>
    </source>
</evidence>
<dbReference type="AlphaFoldDB" id="A0A645HW50"/>
<dbReference type="EMBL" id="VSSQ01096795">
    <property type="protein sequence ID" value="MPN40404.1"/>
    <property type="molecule type" value="Genomic_DNA"/>
</dbReference>